<evidence type="ECO:0000313" key="2">
    <source>
        <dbReference type="Proteomes" id="UP001140234"/>
    </source>
</evidence>
<protein>
    <submittedName>
        <fullName evidence="1">Glycosyl phosphatidyl inositol anchor synthesis</fullName>
    </submittedName>
</protein>
<sequence length="974" mass="106943">MLPATRNGLLLIGVLFHVVYLWSIFDIYFRSPLVHGMTPHRVGLPAPAKRLVLFVADGLRADKIYEPHRNATSGAAAEELAPFLLGKIRAGAPWGVSHTRVPTESRPGHVAAIAGFYEDVSAVTKGWKMNPVEFDSLFNESRHTWSFGSPDILPMFAHGASDRSRVDTFMYSHEFEDFSGNGDRLDTWVFDEAERFLGRAGVAGSELNALMHEDQVVFFFHLLGIDSNGHSFKPYSKEYLGNIRSVDRGIQRLVAQFEAFYGGDGKTAYVFTADHGMGDRGAHGDGHPDNTRTPLIVWGAGAAMAPAAAAGKEAPGHDGFSRGWGLERFRRTDVNQADIAPLMAALIGVDFPLNSVGTLPLDYLDASAEFRARAALTNALQVLEQYRVKHDEKQHTELFFRPYAPLHQPTNDPEHMLARIRRDIAAQSYAAAEAECAQLVRLCIEGLRYFQRYDWLLLRSIVSLGYLGWIVHSLLFILREYVLAAPPAACRSRHAGWIATAGGLVFAAMAAVFYRQGSPAMYYAYTLFPVYFWADALQHGPLVRQIAAGYAHAPTGWQPLAFAAGYVLVLEALVYAYFDRRVYTAVFVALAVAWPLGVSARFRRQHGALLALWSGLCLLTSVFTLLPVERNSHWGLVAGGGAIAALSGLGAWQYSAKFTLPPPGAAGAVARLAVARDRLVILCQTLLVGLAAVLGPLTSKETERRGSLPRVHQLACWAVLVAATLVPLAHGAGRTRDQHFLHRLVTIYLGFAAPFVLLTVSYESLFYIAYAAVLLLWLSLERALYHERAELLLLARAPAAPRLSRLAPPGPPLSASGRRLGLSDMRTGIMFLFFVNVAFFGTGNVASLASFSLDSVYRLITVFDPFLMSALLLFKIFIPFFLVSAVFGVLSRSLELPPFSLFLFVLSTTDVMTLNFFFLVRDDGSWLDIGMSISHFCISGLFVLFTIVLFVLSHALVGSVLIPPPAHAAAKKLR</sequence>
<gene>
    <name evidence="1" type="primary">MCD4</name>
    <name evidence="1" type="ORF">IWQ57_000706</name>
</gene>
<name>A0ACC1K752_9FUNG</name>
<reference evidence="1" key="1">
    <citation type="submission" date="2022-07" db="EMBL/GenBank/DDBJ databases">
        <title>Phylogenomic reconstructions and comparative analyses of Kickxellomycotina fungi.</title>
        <authorList>
            <person name="Reynolds N.K."/>
            <person name="Stajich J.E."/>
            <person name="Barry K."/>
            <person name="Grigoriev I.V."/>
            <person name="Crous P."/>
            <person name="Smith M.E."/>
        </authorList>
    </citation>
    <scope>NUCLEOTIDE SEQUENCE</scope>
    <source>
        <strain evidence="1">CBS 109366</strain>
    </source>
</reference>
<keyword evidence="2" id="KW-1185">Reference proteome</keyword>
<evidence type="ECO:0000313" key="1">
    <source>
        <dbReference type="EMBL" id="KAJ2774690.1"/>
    </source>
</evidence>
<proteinExistence type="predicted"/>
<accession>A0ACC1K752</accession>
<dbReference type="Proteomes" id="UP001140234">
    <property type="component" value="Unassembled WGS sequence"/>
</dbReference>
<dbReference type="EMBL" id="JANBUJ010000074">
    <property type="protein sequence ID" value="KAJ2774690.1"/>
    <property type="molecule type" value="Genomic_DNA"/>
</dbReference>
<organism evidence="1 2">
    <name type="scientific">Coemansia nantahalensis</name>
    <dbReference type="NCBI Taxonomy" id="2789366"/>
    <lineage>
        <taxon>Eukaryota</taxon>
        <taxon>Fungi</taxon>
        <taxon>Fungi incertae sedis</taxon>
        <taxon>Zoopagomycota</taxon>
        <taxon>Kickxellomycotina</taxon>
        <taxon>Kickxellomycetes</taxon>
        <taxon>Kickxellales</taxon>
        <taxon>Kickxellaceae</taxon>
        <taxon>Coemansia</taxon>
    </lineage>
</organism>
<comment type="caution">
    <text evidence="1">The sequence shown here is derived from an EMBL/GenBank/DDBJ whole genome shotgun (WGS) entry which is preliminary data.</text>
</comment>